<dbReference type="OrthoDB" id="9800958at2"/>
<feature type="modified residue" description="N6-carboxylysine" evidence="7">
    <location>
        <position position="220"/>
    </location>
</feature>
<feature type="binding site" evidence="7">
    <location>
        <position position="180"/>
    </location>
    <ligand>
        <name>UDP-N-acetyl-alpha-D-muramoyl-L-alanyl-D-glutamate</name>
        <dbReference type="ChEBI" id="CHEBI:83900"/>
    </ligand>
</feature>
<feature type="binding site" evidence="7">
    <location>
        <position position="188"/>
    </location>
    <ligand>
        <name>UDP-N-acetyl-alpha-D-muramoyl-L-alanyl-D-glutamate</name>
        <dbReference type="ChEBI" id="CHEBI:83900"/>
    </ligand>
</feature>
<evidence type="ECO:0000256" key="1">
    <source>
        <dbReference type="ARBA" id="ARBA00005898"/>
    </source>
</evidence>
<comment type="subcellular location">
    <subcellularLocation>
        <location evidence="7 8">Cytoplasm</location>
    </subcellularLocation>
</comment>
<evidence type="ECO:0000256" key="2">
    <source>
        <dbReference type="ARBA" id="ARBA00022618"/>
    </source>
</evidence>
<dbReference type="Pfam" id="PF01225">
    <property type="entry name" value="Mur_ligase"/>
    <property type="match status" value="1"/>
</dbReference>
<dbReference type="GO" id="GO:0005524">
    <property type="term" value="F:ATP binding"/>
    <property type="evidence" value="ECO:0007669"/>
    <property type="project" value="UniProtKB-UniRule"/>
</dbReference>
<dbReference type="InterPro" id="IPR013221">
    <property type="entry name" value="Mur_ligase_cen"/>
</dbReference>
<dbReference type="Gene3D" id="3.40.1390.10">
    <property type="entry name" value="MurE/MurF, N-terminal domain"/>
    <property type="match status" value="1"/>
</dbReference>
<dbReference type="HAMAP" id="MF_00208">
    <property type="entry name" value="MurE"/>
    <property type="match status" value="1"/>
</dbReference>
<comment type="PTM">
    <text evidence="7">Carboxylation is probably crucial for Mg(2+) binding and, consequently, for the gamma-phosphate positioning of ATP.</text>
</comment>
<feature type="domain" description="Mur ligase C-terminal" evidence="10">
    <location>
        <begin position="327"/>
        <end position="457"/>
    </location>
</feature>
<feature type="binding site" evidence="7">
    <location>
        <position position="378"/>
    </location>
    <ligand>
        <name>meso-2,6-diaminopimelate</name>
        <dbReference type="ChEBI" id="CHEBI:57791"/>
    </ligand>
</feature>
<evidence type="ECO:0000259" key="11">
    <source>
        <dbReference type="Pfam" id="PF08245"/>
    </source>
</evidence>
<comment type="cofactor">
    <cofactor evidence="7">
        <name>Mg(2+)</name>
        <dbReference type="ChEBI" id="CHEBI:18420"/>
    </cofactor>
</comment>
<feature type="binding site" evidence="7">
    <location>
        <position position="30"/>
    </location>
    <ligand>
        <name>UDP-N-acetyl-alpha-D-muramoyl-L-alanyl-D-glutamate</name>
        <dbReference type="ChEBI" id="CHEBI:83900"/>
    </ligand>
</feature>
<evidence type="ECO:0000256" key="8">
    <source>
        <dbReference type="RuleBase" id="RU004135"/>
    </source>
</evidence>
<dbReference type="EMBL" id="CP035107">
    <property type="protein sequence ID" value="QAR30080.1"/>
    <property type="molecule type" value="Genomic_DNA"/>
</dbReference>
<dbReference type="GO" id="GO:0009252">
    <property type="term" value="P:peptidoglycan biosynthetic process"/>
    <property type="evidence" value="ECO:0007669"/>
    <property type="project" value="UniProtKB-UniRule"/>
</dbReference>
<feature type="domain" description="Mur ligase N-terminal catalytic" evidence="9">
    <location>
        <begin position="23"/>
        <end position="97"/>
    </location>
</feature>
<evidence type="ECO:0000259" key="9">
    <source>
        <dbReference type="Pfam" id="PF01225"/>
    </source>
</evidence>
<keyword evidence="5 7" id="KW-0131">Cell cycle</keyword>
<feature type="binding site" evidence="7">
    <location>
        <begin position="153"/>
        <end position="154"/>
    </location>
    <ligand>
        <name>UDP-N-acetyl-alpha-D-muramoyl-L-alanyl-D-glutamate</name>
        <dbReference type="ChEBI" id="CHEBI:83900"/>
    </ligand>
</feature>
<evidence type="ECO:0000259" key="10">
    <source>
        <dbReference type="Pfam" id="PF02875"/>
    </source>
</evidence>
<feature type="binding site" evidence="7">
    <location>
        <begin position="111"/>
        <end position="117"/>
    </location>
    <ligand>
        <name>ATP</name>
        <dbReference type="ChEBI" id="CHEBI:30616"/>
    </ligand>
</feature>
<organism evidence="12 13">
    <name type="scientific">Ornithobacterium rhinotracheale</name>
    <dbReference type="NCBI Taxonomy" id="28251"/>
    <lineage>
        <taxon>Bacteria</taxon>
        <taxon>Pseudomonadati</taxon>
        <taxon>Bacteroidota</taxon>
        <taxon>Flavobacteriia</taxon>
        <taxon>Flavobacteriales</taxon>
        <taxon>Weeksellaceae</taxon>
        <taxon>Ornithobacterium</taxon>
    </lineage>
</organism>
<dbReference type="UniPathway" id="UPA00219"/>
<dbReference type="GO" id="GO:0000287">
    <property type="term" value="F:magnesium ion binding"/>
    <property type="evidence" value="ECO:0007669"/>
    <property type="project" value="UniProtKB-UniRule"/>
</dbReference>
<sequence length="486" mass="54154">MKLKQLTYQLPILASFGEADREVRSIQFDSRKIEPNDVFVAIVGSASDGHRFIDSAIEKGATTIICQNLPENIIPQITYIQVENTSVSLGKLAANFYDNPSEKIKLVGITGTNGKTTTSSLLYSLGETLGYPCALISTIEIKIHKNSIRSERTTPDVLKINEILAQAVAKGCEYAFMEVSSHGIDQHRIEGLKFSGAGFTNITHDHLDYHKTFKNYLEVKKRFFDNLPKSAFAITNLDDKNGEIMLQNTQAKRLGYALKTEAPYKAKVIENQLTGMLLNFNNQEVWTSLVGNFNAYNLLLVYAIASELGWDKEEILVGISQLKNVNGRFQTFQSKGNITIIVDYAHTPDALENVISTIQKIRTKNEKLICVAGCGGDRDKSKRPEMGDAVTKLADLAILTSDNPRSEDPEMILAEMEAGVQAQNFKKYLKITDRKEAIKTAINMAERGDIILIAGKGHENYQEIKGVRYPFNDALIAKEFTEILNK</sequence>
<feature type="binding site" evidence="7">
    <location>
        <begin position="402"/>
        <end position="405"/>
    </location>
    <ligand>
        <name>meso-2,6-diaminopimelate</name>
        <dbReference type="ChEBI" id="CHEBI:57791"/>
    </ligand>
</feature>
<dbReference type="NCBIfam" id="TIGR01085">
    <property type="entry name" value="murE"/>
    <property type="match status" value="1"/>
</dbReference>
<keyword evidence="7" id="KW-0547">Nucleotide-binding</keyword>
<dbReference type="AlphaFoldDB" id="A0A410JPJ9"/>
<comment type="similarity">
    <text evidence="1 7">Belongs to the MurCDEF family. MurE subfamily.</text>
</comment>
<dbReference type="Pfam" id="PF08245">
    <property type="entry name" value="Mur_ligase_M"/>
    <property type="match status" value="1"/>
</dbReference>
<accession>A0A410JPJ9</accession>
<evidence type="ECO:0000256" key="6">
    <source>
        <dbReference type="ARBA" id="ARBA00023316"/>
    </source>
</evidence>
<dbReference type="InterPro" id="IPR036565">
    <property type="entry name" value="Mur-like_cat_sf"/>
</dbReference>
<evidence type="ECO:0000256" key="5">
    <source>
        <dbReference type="ARBA" id="ARBA00023306"/>
    </source>
</evidence>
<dbReference type="SUPFAM" id="SSF53244">
    <property type="entry name" value="MurD-like peptide ligases, peptide-binding domain"/>
    <property type="match status" value="1"/>
</dbReference>
<dbReference type="InterPro" id="IPR036615">
    <property type="entry name" value="Mur_ligase_C_dom_sf"/>
</dbReference>
<evidence type="ECO:0000313" key="13">
    <source>
        <dbReference type="Proteomes" id="UP000287701"/>
    </source>
</evidence>
<keyword evidence="3 7" id="KW-0133">Cell shape</keyword>
<dbReference type="InterPro" id="IPR035911">
    <property type="entry name" value="MurE/MurF_N"/>
</dbReference>
<keyword evidence="7" id="KW-0963">Cytoplasm</keyword>
<dbReference type="InterPro" id="IPR000713">
    <property type="entry name" value="Mur_ligase_N"/>
</dbReference>
<dbReference type="Gene3D" id="3.90.190.20">
    <property type="entry name" value="Mur ligase, C-terminal domain"/>
    <property type="match status" value="1"/>
</dbReference>
<comment type="pathway">
    <text evidence="7 8">Cell wall biogenesis; peptidoglycan biosynthesis.</text>
</comment>
<keyword evidence="7" id="KW-0460">Magnesium</keyword>
<name>A0A410JPJ9_ORNRH</name>
<dbReference type="GO" id="GO:0008360">
    <property type="term" value="P:regulation of cell shape"/>
    <property type="evidence" value="ECO:0007669"/>
    <property type="project" value="UniProtKB-KW"/>
</dbReference>
<keyword evidence="2 7" id="KW-0132">Cell division</keyword>
<dbReference type="GO" id="GO:0071555">
    <property type="term" value="P:cell wall organization"/>
    <property type="evidence" value="ECO:0007669"/>
    <property type="project" value="UniProtKB-KW"/>
</dbReference>
<dbReference type="Gene3D" id="3.40.1190.10">
    <property type="entry name" value="Mur-like, catalytic domain"/>
    <property type="match status" value="1"/>
</dbReference>
<evidence type="ECO:0000256" key="3">
    <source>
        <dbReference type="ARBA" id="ARBA00022960"/>
    </source>
</evidence>
<keyword evidence="7 12" id="KW-0436">Ligase</keyword>
<evidence type="ECO:0000256" key="4">
    <source>
        <dbReference type="ARBA" id="ARBA00022984"/>
    </source>
</evidence>
<dbReference type="SUPFAM" id="SSF53623">
    <property type="entry name" value="MurD-like peptide ligases, catalytic domain"/>
    <property type="match status" value="1"/>
</dbReference>
<evidence type="ECO:0000313" key="12">
    <source>
        <dbReference type="EMBL" id="QAR30080.1"/>
    </source>
</evidence>
<evidence type="ECO:0000256" key="7">
    <source>
        <dbReference type="HAMAP-Rule" id="MF_00208"/>
    </source>
</evidence>
<feature type="binding site" evidence="7">
    <location>
        <position position="455"/>
    </location>
    <ligand>
        <name>meso-2,6-diaminopimelate</name>
        <dbReference type="ChEBI" id="CHEBI:57791"/>
    </ligand>
</feature>
<keyword evidence="4 7" id="KW-0573">Peptidoglycan synthesis</keyword>
<dbReference type="EC" id="6.3.2.13" evidence="7"/>
<keyword evidence="7" id="KW-0067">ATP-binding</keyword>
<dbReference type="InterPro" id="IPR005761">
    <property type="entry name" value="UDP-N-AcMur-Glu-dNH2Pim_ligase"/>
</dbReference>
<dbReference type="RefSeq" id="WP_128500587.1">
    <property type="nucleotide sequence ID" value="NZ_CP035107.1"/>
</dbReference>
<feature type="binding site" evidence="7">
    <location>
        <position position="459"/>
    </location>
    <ligand>
        <name>meso-2,6-diaminopimelate</name>
        <dbReference type="ChEBI" id="CHEBI:57791"/>
    </ligand>
</feature>
<feature type="binding site" evidence="7">
    <location>
        <position position="186"/>
    </location>
    <ligand>
        <name>UDP-N-acetyl-alpha-D-muramoyl-L-alanyl-D-glutamate</name>
        <dbReference type="ChEBI" id="CHEBI:83900"/>
    </ligand>
</feature>
<dbReference type="Pfam" id="PF02875">
    <property type="entry name" value="Mur_ligase_C"/>
    <property type="match status" value="1"/>
</dbReference>
<comment type="caution">
    <text evidence="7">Lacks conserved residue(s) required for the propagation of feature annotation.</text>
</comment>
<dbReference type="SUPFAM" id="SSF63418">
    <property type="entry name" value="MurE/MurF N-terminal domain"/>
    <property type="match status" value="1"/>
</dbReference>
<dbReference type="InterPro" id="IPR004101">
    <property type="entry name" value="Mur_ligase_C"/>
</dbReference>
<dbReference type="GO" id="GO:0008765">
    <property type="term" value="F:UDP-N-acetylmuramoylalanyl-D-glutamate-2,6-diaminopimelate ligase activity"/>
    <property type="evidence" value="ECO:0007669"/>
    <property type="project" value="UniProtKB-UniRule"/>
</dbReference>
<feature type="domain" description="Mur ligase central" evidence="11">
    <location>
        <begin position="109"/>
        <end position="304"/>
    </location>
</feature>
<dbReference type="NCBIfam" id="NF001124">
    <property type="entry name" value="PRK00139.1-2"/>
    <property type="match status" value="1"/>
</dbReference>
<dbReference type="Proteomes" id="UP000287701">
    <property type="component" value="Chromosome"/>
</dbReference>
<comment type="function">
    <text evidence="7">Catalyzes the addition of meso-diaminopimelic acid to the nucleotide precursor UDP-N-acetylmuramoyl-L-alanyl-D-glutamate (UMAG) in the biosynthesis of bacterial cell-wall peptidoglycan.</text>
</comment>
<comment type="catalytic activity">
    <reaction evidence="7">
        <text>UDP-N-acetyl-alpha-D-muramoyl-L-alanyl-D-glutamate + meso-2,6-diaminopimelate + ATP = UDP-N-acetyl-alpha-D-muramoyl-L-alanyl-gamma-D-glutamyl-meso-2,6-diaminopimelate + ADP + phosphate + H(+)</text>
        <dbReference type="Rhea" id="RHEA:23676"/>
        <dbReference type="ChEBI" id="CHEBI:15378"/>
        <dbReference type="ChEBI" id="CHEBI:30616"/>
        <dbReference type="ChEBI" id="CHEBI:43474"/>
        <dbReference type="ChEBI" id="CHEBI:57791"/>
        <dbReference type="ChEBI" id="CHEBI:83900"/>
        <dbReference type="ChEBI" id="CHEBI:83905"/>
        <dbReference type="ChEBI" id="CHEBI:456216"/>
        <dbReference type="EC" id="6.3.2.13"/>
    </reaction>
</comment>
<keyword evidence="6 7" id="KW-0961">Cell wall biogenesis/degradation</keyword>
<proteinExistence type="inferred from homology"/>
<protein>
    <recommendedName>
        <fullName evidence="7">UDP-N-acetylmuramoyl-L-alanyl-D-glutamate--2,6-diaminopimelate ligase</fullName>
        <ecNumber evidence="7">6.3.2.13</ecNumber>
    </recommendedName>
    <alternativeName>
        <fullName evidence="7">Meso-A2pm-adding enzyme</fullName>
    </alternativeName>
    <alternativeName>
        <fullName evidence="7">Meso-diaminopimelate-adding enzyme</fullName>
    </alternativeName>
    <alternativeName>
        <fullName evidence="7">UDP-MurNAc-L-Ala-D-Glu:meso-diaminopimelate ligase</fullName>
    </alternativeName>
    <alternativeName>
        <fullName evidence="7">UDP-MurNAc-tripeptide synthetase</fullName>
    </alternativeName>
    <alternativeName>
        <fullName evidence="7">UDP-N-acetylmuramyl-tripeptide synthetase</fullName>
    </alternativeName>
</protein>
<feature type="short sequence motif" description="Meso-diaminopimelate recognition motif" evidence="7">
    <location>
        <begin position="402"/>
        <end position="405"/>
    </location>
</feature>
<reference evidence="12 13" key="1">
    <citation type="submission" date="2019-01" db="EMBL/GenBank/DDBJ databases">
        <title>Whole Genome of Ornithobacterium rhinotracheale FARPER-174b.</title>
        <authorList>
            <person name="Tataje-Lavanda L.A."/>
            <person name="Montalvan A."/>
            <person name="Montesinos R."/>
            <person name="Zimic M."/>
            <person name="Fernandez-Sanchez M."/>
            <person name="Fernandez-Diaz M."/>
        </authorList>
    </citation>
    <scope>NUCLEOTIDE SEQUENCE [LARGE SCALE GENOMIC DNA]</scope>
    <source>
        <strain evidence="12 13">FARPER-174b</strain>
    </source>
</reference>
<gene>
    <name evidence="7" type="primary">murE</name>
    <name evidence="12" type="ORF">EQP59_01255</name>
</gene>
<dbReference type="PANTHER" id="PTHR23135:SF4">
    <property type="entry name" value="UDP-N-ACETYLMURAMOYL-L-ALANYL-D-GLUTAMATE--2,6-DIAMINOPIMELATE LIGASE MURE HOMOLOG, CHLOROPLASTIC"/>
    <property type="match status" value="1"/>
</dbReference>
<dbReference type="PANTHER" id="PTHR23135">
    <property type="entry name" value="MUR LIGASE FAMILY MEMBER"/>
    <property type="match status" value="1"/>
</dbReference>
<dbReference type="GO" id="GO:0051301">
    <property type="term" value="P:cell division"/>
    <property type="evidence" value="ECO:0007669"/>
    <property type="project" value="UniProtKB-KW"/>
</dbReference>
<dbReference type="NCBIfam" id="NF001126">
    <property type="entry name" value="PRK00139.1-4"/>
    <property type="match status" value="1"/>
</dbReference>
<dbReference type="GO" id="GO:0005737">
    <property type="term" value="C:cytoplasm"/>
    <property type="evidence" value="ECO:0007669"/>
    <property type="project" value="UniProtKB-SubCell"/>
</dbReference>